<dbReference type="Proteomes" id="UP001190700">
    <property type="component" value="Unassembled WGS sequence"/>
</dbReference>
<evidence type="ECO:0000313" key="1">
    <source>
        <dbReference type="EMBL" id="KAK3239751.1"/>
    </source>
</evidence>
<gene>
    <name evidence="1" type="ORF">CYMTET_50344</name>
</gene>
<accession>A0AAE0ET77</accession>
<comment type="caution">
    <text evidence="1">The sequence shown here is derived from an EMBL/GenBank/DDBJ whole genome shotgun (WGS) entry which is preliminary data.</text>
</comment>
<reference evidence="1 2" key="1">
    <citation type="journal article" date="2015" name="Genome Biol. Evol.">
        <title>Comparative Genomics of a Bacterivorous Green Alga Reveals Evolutionary Causalities and Consequences of Phago-Mixotrophic Mode of Nutrition.</title>
        <authorList>
            <person name="Burns J.A."/>
            <person name="Paasch A."/>
            <person name="Narechania A."/>
            <person name="Kim E."/>
        </authorList>
    </citation>
    <scope>NUCLEOTIDE SEQUENCE [LARGE SCALE GENOMIC DNA]</scope>
    <source>
        <strain evidence="1 2">PLY_AMNH</strain>
    </source>
</reference>
<name>A0AAE0ET77_9CHLO</name>
<evidence type="ECO:0000313" key="2">
    <source>
        <dbReference type="Proteomes" id="UP001190700"/>
    </source>
</evidence>
<dbReference type="EMBL" id="LGRX02033834">
    <property type="protein sequence ID" value="KAK3239751.1"/>
    <property type="molecule type" value="Genomic_DNA"/>
</dbReference>
<dbReference type="AlphaFoldDB" id="A0AAE0ET77"/>
<protein>
    <recommendedName>
        <fullName evidence="3">F5/8 type C domain-containing protein</fullName>
    </recommendedName>
</protein>
<evidence type="ECO:0008006" key="3">
    <source>
        <dbReference type="Google" id="ProtNLM"/>
    </source>
</evidence>
<proteinExistence type="predicted"/>
<keyword evidence="2" id="KW-1185">Reference proteome</keyword>
<organism evidence="1 2">
    <name type="scientific">Cymbomonas tetramitiformis</name>
    <dbReference type="NCBI Taxonomy" id="36881"/>
    <lineage>
        <taxon>Eukaryota</taxon>
        <taxon>Viridiplantae</taxon>
        <taxon>Chlorophyta</taxon>
        <taxon>Pyramimonadophyceae</taxon>
        <taxon>Pyramimonadales</taxon>
        <taxon>Pyramimonadaceae</taxon>
        <taxon>Cymbomonas</taxon>
    </lineage>
</organism>
<sequence length="126" mass="13854">DRGLNTGGYGMFLSNNGPNTKEKEGVELVFDLGTQQRVVGLCLKIVPDSNPEQTSSGVCRFDLYGAPNCDGPWTAWAGDLRAPEAPGWNSMGVNGLHARFIRVVIRSSQRRSTHVRLFGLNFLCER</sequence>
<feature type="non-terminal residue" evidence="1">
    <location>
        <position position="1"/>
    </location>
</feature>